<feature type="transmembrane region" description="Helical" evidence="1">
    <location>
        <begin position="143"/>
        <end position="165"/>
    </location>
</feature>
<feature type="transmembrane region" description="Helical" evidence="1">
    <location>
        <begin position="72"/>
        <end position="90"/>
    </location>
</feature>
<dbReference type="Proteomes" id="UP000095287">
    <property type="component" value="Unplaced"/>
</dbReference>
<protein>
    <submittedName>
        <fullName evidence="3">7TM_GPCR_Srx domain-containing protein</fullName>
    </submittedName>
</protein>
<keyword evidence="1" id="KW-0472">Membrane</keyword>
<organism evidence="2 3">
    <name type="scientific">Steinernema glaseri</name>
    <dbReference type="NCBI Taxonomy" id="37863"/>
    <lineage>
        <taxon>Eukaryota</taxon>
        <taxon>Metazoa</taxon>
        <taxon>Ecdysozoa</taxon>
        <taxon>Nematoda</taxon>
        <taxon>Chromadorea</taxon>
        <taxon>Rhabditida</taxon>
        <taxon>Tylenchina</taxon>
        <taxon>Panagrolaimomorpha</taxon>
        <taxon>Strongyloidoidea</taxon>
        <taxon>Steinernematidae</taxon>
        <taxon>Steinernema</taxon>
    </lineage>
</organism>
<feature type="transmembrane region" description="Helical" evidence="1">
    <location>
        <begin position="230"/>
        <end position="252"/>
    </location>
</feature>
<feature type="transmembrane region" description="Helical" evidence="1">
    <location>
        <begin position="185"/>
        <end position="209"/>
    </location>
</feature>
<sequence>MLFFHLCIKTLLAACTLAYAISFFIEMRHSFDRGVLVFSTTLTHQSLLLVTTVSDLLLTIDRLIAISAPVRYRETLLAACTLAYAISFFIEMRHSFDRGVLVFSTTLTHQSLLLVTTVSDLLLTIDRLLAISAPVRYREVKKMMLIMSMLICTVIFICTACIFFSNRTSVYLVSLVWIEEVSPLVASVVLYVTLATMLSIIGLGVVLIMKIRAYDQKVALQRNSEKIFKMVNNVVFQQIVMATAIWIVPFLIRQFIEHILLVVIPVMSADPNVTLIMIYAALCSIMYWKTMVYQRAAA</sequence>
<name>A0A1I8AJP9_9BILA</name>
<feature type="transmembrane region" description="Helical" evidence="1">
    <location>
        <begin position="272"/>
        <end position="288"/>
    </location>
</feature>
<keyword evidence="1" id="KW-0812">Transmembrane</keyword>
<dbReference type="AlphaFoldDB" id="A0A1I8AJP9"/>
<feature type="transmembrane region" description="Helical" evidence="1">
    <location>
        <begin position="110"/>
        <end position="131"/>
    </location>
</feature>
<feature type="transmembrane region" description="Helical" evidence="1">
    <location>
        <begin position="36"/>
        <end position="60"/>
    </location>
</feature>
<keyword evidence="2" id="KW-1185">Reference proteome</keyword>
<evidence type="ECO:0000313" key="3">
    <source>
        <dbReference type="WBParaSite" id="L893_g6302.t1"/>
    </source>
</evidence>
<dbReference type="WBParaSite" id="L893_g6302.t1">
    <property type="protein sequence ID" value="L893_g6302.t1"/>
    <property type="gene ID" value="L893_g6302"/>
</dbReference>
<evidence type="ECO:0000313" key="2">
    <source>
        <dbReference type="Proteomes" id="UP000095287"/>
    </source>
</evidence>
<keyword evidence="1" id="KW-1133">Transmembrane helix</keyword>
<evidence type="ECO:0000256" key="1">
    <source>
        <dbReference type="SAM" id="Phobius"/>
    </source>
</evidence>
<proteinExistence type="predicted"/>
<accession>A0A1I8AJP9</accession>
<reference evidence="3" key="1">
    <citation type="submission" date="2016-11" db="UniProtKB">
        <authorList>
            <consortium name="WormBaseParasite"/>
        </authorList>
    </citation>
    <scope>IDENTIFICATION</scope>
</reference>